<dbReference type="Proteomes" id="UP000736328">
    <property type="component" value="Unassembled WGS sequence"/>
</dbReference>
<dbReference type="Gene3D" id="3.30.930.10">
    <property type="entry name" value="Bira Bifunctional Protein, Domain 2"/>
    <property type="match status" value="1"/>
</dbReference>
<comment type="subunit">
    <text evidence="7">Homodimer.</text>
</comment>
<evidence type="ECO:0000256" key="2">
    <source>
        <dbReference type="ARBA" id="ARBA00022598"/>
    </source>
</evidence>
<dbReference type="PROSITE" id="PS50862">
    <property type="entry name" value="AA_TRNA_LIGASE_II"/>
    <property type="match status" value="1"/>
</dbReference>
<dbReference type="Pfam" id="PF00152">
    <property type="entry name" value="tRNA-synt_2"/>
    <property type="match status" value="1"/>
</dbReference>
<dbReference type="InterPro" id="IPR045864">
    <property type="entry name" value="aa-tRNA-synth_II/BPL/LPL"/>
</dbReference>
<dbReference type="Gene3D" id="3.30.1360.30">
    <property type="entry name" value="GAD-like domain"/>
    <property type="match status" value="1"/>
</dbReference>
<dbReference type="InterPro" id="IPR004364">
    <property type="entry name" value="Aa-tRNA-synt_II"/>
</dbReference>
<comment type="catalytic activity">
    <reaction evidence="7">
        <text>tRNA(Asx) + L-aspartate + ATP = L-aspartyl-tRNA(Asx) + AMP + diphosphate</text>
        <dbReference type="Rhea" id="RHEA:18349"/>
        <dbReference type="Rhea" id="RHEA-COMP:9710"/>
        <dbReference type="Rhea" id="RHEA-COMP:9711"/>
        <dbReference type="ChEBI" id="CHEBI:29991"/>
        <dbReference type="ChEBI" id="CHEBI:30616"/>
        <dbReference type="ChEBI" id="CHEBI:33019"/>
        <dbReference type="ChEBI" id="CHEBI:78442"/>
        <dbReference type="ChEBI" id="CHEBI:78516"/>
        <dbReference type="ChEBI" id="CHEBI:456215"/>
        <dbReference type="EC" id="6.1.1.23"/>
    </reaction>
</comment>
<organism evidence="9 10">
    <name type="scientific">candidate division TA06 bacterium</name>
    <dbReference type="NCBI Taxonomy" id="2250710"/>
    <lineage>
        <taxon>Bacteria</taxon>
        <taxon>Bacteria division TA06</taxon>
    </lineage>
</organism>
<keyword evidence="3 7" id="KW-0547">Nucleotide-binding</keyword>
<dbReference type="AlphaFoldDB" id="A0A933ML67"/>
<comment type="function">
    <text evidence="7">Aspartyl-tRNA synthetase with relaxed tRNA specificity since it is able to aspartylate not only its cognate tRNA(Asp) but also tRNA(Asn). Reaction proceeds in two steps: L-aspartate is first activated by ATP to form Asp-AMP and then transferred to the acceptor end of tRNA(Asp/Asn).</text>
</comment>
<feature type="site" description="Important for tRNA non-discrimination" evidence="7">
    <location>
        <position position="91"/>
    </location>
</feature>
<dbReference type="NCBIfam" id="TIGR00459">
    <property type="entry name" value="aspS_bact"/>
    <property type="match status" value="1"/>
</dbReference>
<evidence type="ECO:0000256" key="7">
    <source>
        <dbReference type="HAMAP-Rule" id="MF_00044"/>
    </source>
</evidence>
<protein>
    <recommendedName>
        <fullName evidence="7">Aspartate--tRNA(Asp/Asn) ligase</fullName>
        <ecNumber evidence="7">6.1.1.23</ecNumber>
    </recommendedName>
    <alternativeName>
        <fullName evidence="7">Aspartyl-tRNA synthetase</fullName>
        <shortName evidence="7">AspRS</shortName>
    </alternativeName>
    <alternativeName>
        <fullName evidence="7">Non-discriminating aspartyl-tRNA synthetase</fullName>
        <shortName evidence="7">ND-AspRS</shortName>
    </alternativeName>
</protein>
<dbReference type="InterPro" id="IPR004115">
    <property type="entry name" value="GAD-like_sf"/>
</dbReference>
<evidence type="ECO:0000259" key="8">
    <source>
        <dbReference type="PROSITE" id="PS50862"/>
    </source>
</evidence>
<keyword evidence="7" id="KW-0963">Cytoplasm</keyword>
<evidence type="ECO:0000313" key="9">
    <source>
        <dbReference type="EMBL" id="MBI4727460.1"/>
    </source>
</evidence>
<dbReference type="InterPro" id="IPR004365">
    <property type="entry name" value="NA-bd_OB_tRNA"/>
</dbReference>
<reference evidence="9" key="1">
    <citation type="submission" date="2020-07" db="EMBL/GenBank/DDBJ databases">
        <title>Huge and variable diversity of episymbiotic CPR bacteria and DPANN archaea in groundwater ecosystems.</title>
        <authorList>
            <person name="He C.Y."/>
            <person name="Keren R."/>
            <person name="Whittaker M."/>
            <person name="Farag I.F."/>
            <person name="Doudna J."/>
            <person name="Cate J.H.D."/>
            <person name="Banfield J.F."/>
        </authorList>
    </citation>
    <scope>NUCLEOTIDE SEQUENCE</scope>
    <source>
        <strain evidence="9">NC_groundwater_1520_Pr4_B-0.1um_53_5</strain>
    </source>
</reference>
<comment type="caution">
    <text evidence="9">The sequence shown here is derived from an EMBL/GenBank/DDBJ whole genome shotgun (WGS) entry which is preliminary data.</text>
</comment>
<comment type="subcellular location">
    <subcellularLocation>
        <location evidence="7">Cytoplasm</location>
    </subcellularLocation>
</comment>
<feature type="binding site" evidence="7">
    <location>
        <position position="238"/>
    </location>
    <ligand>
        <name>ATP</name>
        <dbReference type="ChEBI" id="CHEBI:30616"/>
    </ligand>
</feature>
<dbReference type="InterPro" id="IPR047089">
    <property type="entry name" value="Asp-tRNA-ligase_1_N"/>
</dbReference>
<feature type="binding site" evidence="7">
    <location>
        <position position="505"/>
    </location>
    <ligand>
        <name>L-aspartate</name>
        <dbReference type="ChEBI" id="CHEBI:29991"/>
    </ligand>
</feature>
<evidence type="ECO:0000256" key="5">
    <source>
        <dbReference type="ARBA" id="ARBA00022917"/>
    </source>
</evidence>
<dbReference type="InterPro" id="IPR002312">
    <property type="entry name" value="Asp/Asn-tRNA-synth_IIb"/>
</dbReference>
<dbReference type="InterPro" id="IPR004524">
    <property type="entry name" value="Asp-tRNA-ligase_1"/>
</dbReference>
<evidence type="ECO:0000256" key="3">
    <source>
        <dbReference type="ARBA" id="ARBA00022741"/>
    </source>
</evidence>
<dbReference type="GO" id="GO:0005524">
    <property type="term" value="F:ATP binding"/>
    <property type="evidence" value="ECO:0007669"/>
    <property type="project" value="UniProtKB-UniRule"/>
</dbReference>
<dbReference type="PANTHER" id="PTHR22594">
    <property type="entry name" value="ASPARTYL/LYSYL-TRNA SYNTHETASE"/>
    <property type="match status" value="1"/>
</dbReference>
<keyword evidence="4 7" id="KW-0067">ATP-binding</keyword>
<dbReference type="CDD" id="cd04317">
    <property type="entry name" value="EcAspRS_like_N"/>
    <property type="match status" value="1"/>
</dbReference>
<dbReference type="GO" id="GO:0005737">
    <property type="term" value="C:cytoplasm"/>
    <property type="evidence" value="ECO:0007669"/>
    <property type="project" value="UniProtKB-SubCell"/>
</dbReference>
<dbReference type="Gene3D" id="2.40.50.140">
    <property type="entry name" value="Nucleic acid-binding proteins"/>
    <property type="match status" value="1"/>
</dbReference>
<dbReference type="SUPFAM" id="SSF55681">
    <property type="entry name" value="Class II aaRS and biotin synthetases"/>
    <property type="match status" value="1"/>
</dbReference>
<feature type="binding site" evidence="7">
    <location>
        <begin position="550"/>
        <end position="553"/>
    </location>
    <ligand>
        <name>ATP</name>
        <dbReference type="ChEBI" id="CHEBI:30616"/>
    </ligand>
</feature>
<dbReference type="PRINTS" id="PR01042">
    <property type="entry name" value="TRNASYNTHASP"/>
</dbReference>
<keyword evidence="5 7" id="KW-0648">Protein biosynthesis</keyword>
<feature type="binding site" evidence="7">
    <location>
        <begin position="229"/>
        <end position="231"/>
    </location>
    <ligand>
        <name>ATP</name>
        <dbReference type="ChEBI" id="CHEBI:30616"/>
    </ligand>
</feature>
<dbReference type="GO" id="GO:0003676">
    <property type="term" value="F:nucleic acid binding"/>
    <property type="evidence" value="ECO:0007669"/>
    <property type="project" value="InterPro"/>
</dbReference>
<dbReference type="GO" id="GO:0006422">
    <property type="term" value="P:aspartyl-tRNA aminoacylation"/>
    <property type="evidence" value="ECO:0007669"/>
    <property type="project" value="UniProtKB-UniRule"/>
</dbReference>
<dbReference type="GO" id="GO:0004815">
    <property type="term" value="F:aspartate-tRNA ligase activity"/>
    <property type="evidence" value="ECO:0007669"/>
    <property type="project" value="UniProtKB-UniRule"/>
</dbReference>
<dbReference type="GO" id="GO:0050560">
    <property type="term" value="F:aspartate-tRNA(Asn) ligase activity"/>
    <property type="evidence" value="ECO:0007669"/>
    <property type="project" value="UniProtKB-EC"/>
</dbReference>
<feature type="binding site" evidence="7">
    <location>
        <position position="464"/>
    </location>
    <ligand>
        <name>L-aspartate</name>
        <dbReference type="ChEBI" id="CHEBI:29991"/>
    </ligand>
</feature>
<keyword evidence="2 7" id="KW-0436">Ligase</keyword>
<proteinExistence type="inferred from homology"/>
<dbReference type="Pfam" id="PF01336">
    <property type="entry name" value="tRNA_anti-codon"/>
    <property type="match status" value="1"/>
</dbReference>
<feature type="region of interest" description="Aspartate" evidence="7">
    <location>
        <begin position="207"/>
        <end position="210"/>
    </location>
</feature>
<feature type="site" description="Important for tRNA non-discrimination" evidence="7">
    <location>
        <position position="39"/>
    </location>
</feature>
<accession>A0A933ML67</accession>
<feature type="binding site" evidence="7">
    <location>
        <position position="229"/>
    </location>
    <ligand>
        <name>L-aspartate</name>
        <dbReference type="ChEBI" id="CHEBI:29991"/>
    </ligand>
</feature>
<feature type="binding site" evidence="7">
    <location>
        <position position="183"/>
    </location>
    <ligand>
        <name>L-aspartate</name>
        <dbReference type="ChEBI" id="CHEBI:29991"/>
    </ligand>
</feature>
<evidence type="ECO:0000313" key="10">
    <source>
        <dbReference type="Proteomes" id="UP000736328"/>
    </source>
</evidence>
<gene>
    <name evidence="7 9" type="primary">aspS</name>
    <name evidence="9" type="ORF">HY768_09645</name>
</gene>
<evidence type="ECO:0000256" key="6">
    <source>
        <dbReference type="ARBA" id="ARBA00023146"/>
    </source>
</evidence>
<dbReference type="Pfam" id="PF02938">
    <property type="entry name" value="GAD"/>
    <property type="match status" value="1"/>
</dbReference>
<dbReference type="EC" id="6.1.1.23" evidence="7"/>
<comment type="similarity">
    <text evidence="1 7">Belongs to the class-II aminoacyl-tRNA synthetase family. Type 1 subfamily.</text>
</comment>
<dbReference type="SUPFAM" id="SSF55261">
    <property type="entry name" value="GAD domain-like"/>
    <property type="match status" value="1"/>
</dbReference>
<feature type="domain" description="Aminoacyl-transfer RNA synthetases class-II family profile" evidence="8">
    <location>
        <begin position="159"/>
        <end position="571"/>
    </location>
</feature>
<dbReference type="HAMAP" id="MF_00044">
    <property type="entry name" value="Asp_tRNA_synth_type1"/>
    <property type="match status" value="1"/>
</dbReference>
<dbReference type="EMBL" id="JACQXR010000128">
    <property type="protein sequence ID" value="MBI4727460.1"/>
    <property type="molecule type" value="Genomic_DNA"/>
</dbReference>
<dbReference type="InterPro" id="IPR047090">
    <property type="entry name" value="AspRS_core"/>
</dbReference>
<dbReference type="CDD" id="cd00777">
    <property type="entry name" value="AspRS_core"/>
    <property type="match status" value="1"/>
</dbReference>
<dbReference type="NCBIfam" id="NF001750">
    <property type="entry name" value="PRK00476.1"/>
    <property type="match status" value="1"/>
</dbReference>
<evidence type="ECO:0000256" key="4">
    <source>
        <dbReference type="ARBA" id="ARBA00022840"/>
    </source>
</evidence>
<evidence type="ECO:0000256" key="1">
    <source>
        <dbReference type="ARBA" id="ARBA00006303"/>
    </source>
</evidence>
<dbReference type="InterPro" id="IPR012340">
    <property type="entry name" value="NA-bd_OB-fold"/>
</dbReference>
<keyword evidence="6 7" id="KW-0030">Aminoacyl-tRNA synthetase</keyword>
<dbReference type="InterPro" id="IPR006195">
    <property type="entry name" value="aa-tRNA-synth_II"/>
</dbReference>
<dbReference type="PANTHER" id="PTHR22594:SF5">
    <property type="entry name" value="ASPARTATE--TRNA LIGASE, MITOCHONDRIAL"/>
    <property type="match status" value="1"/>
</dbReference>
<dbReference type="SUPFAM" id="SSF50249">
    <property type="entry name" value="Nucleic acid-binding proteins"/>
    <property type="match status" value="1"/>
</dbReference>
<feature type="binding site" evidence="7">
    <location>
        <position position="498"/>
    </location>
    <ligand>
        <name>ATP</name>
        <dbReference type="ChEBI" id="CHEBI:30616"/>
    </ligand>
</feature>
<dbReference type="InterPro" id="IPR029351">
    <property type="entry name" value="GAD_dom"/>
</dbReference>
<sequence length="601" mass="67119">MQLQTLGAWQRSHTCGELRSPQIGKETTLCGWVHRSRNHGGLIFINLRDRYGITQVVFDPAQNAGLTETARELKSEYLIAVKGLVRARPQGQANVDMVTGEIEVLASEVKVLNSSAVPPFVIEDQTTASEDLRLKFRYLDLRRPALAKNIILRHKFVLAVRNYLSREGFLEIETPLLTRSAPEGARDYLVPCRVQPGKFYALPQSPQLYKQILMVAGFDKYFQIARCLRDEDLRADRQPEFTQIDIEMACATEEGIYVLIEGMIKETFREAAGIEVATPFPRLSYVESMRRFGSDKPDMRFGLELCDAAPVAVKSNFPVFKQALENKGQVKGICVPGGGKWSRKEIDGLTEFTKIYGAKGLAWAKVPATPLGNQLPSSLEGPSAKFFAGELGEELMQTMSAKDGDLMLFVADQPSVVAAALGALRAECAKRMDIIPKNKFAFAWVNDFPMFHYNPETQGWEPEHHIFTMPKEEHLQYLESDPGRVLGQLYDLVANGYEMASGSIRIHRRDIQERVMKAVGISNEEARKRFGFLLEAFEYGAPPHGGVAPGLDRWIMLLCGADNIRDAIAFPKTASGSGLMEGSPSEVDERQLKELKLKLDL</sequence>
<name>A0A933ML67_UNCT6</name>